<keyword evidence="17" id="KW-1185">Reference proteome</keyword>
<dbReference type="FunFam" id="3.40.50.150:FF:000022">
    <property type="entry name" value="Ribosomal RNA small subunit methyltransferase B"/>
    <property type="match status" value="1"/>
</dbReference>
<dbReference type="RefSeq" id="WP_184102950.1">
    <property type="nucleotide sequence ID" value="NZ_JACHHN010000010.1"/>
</dbReference>
<dbReference type="InterPro" id="IPR029063">
    <property type="entry name" value="SAM-dependent_MTases_sf"/>
</dbReference>
<dbReference type="PANTHER" id="PTHR22807">
    <property type="entry name" value="NOP2 YEAST -RELATED NOL1/NOP2/FMU SUN DOMAIN-CONTAINING"/>
    <property type="match status" value="1"/>
</dbReference>
<feature type="binding site" evidence="14">
    <location>
        <position position="317"/>
    </location>
    <ligand>
        <name>S-adenosyl-L-methionine</name>
        <dbReference type="ChEBI" id="CHEBI:59789"/>
    </ligand>
</feature>
<dbReference type="Proteomes" id="UP000543030">
    <property type="component" value="Unassembled WGS sequence"/>
</dbReference>
<evidence type="ECO:0000256" key="7">
    <source>
        <dbReference type="ARBA" id="ARBA00022603"/>
    </source>
</evidence>
<evidence type="ECO:0000256" key="5">
    <source>
        <dbReference type="ARBA" id="ARBA00022490"/>
    </source>
</evidence>
<dbReference type="Gene3D" id="3.30.70.1170">
    <property type="entry name" value="Sun protein, domain 3"/>
    <property type="match status" value="1"/>
</dbReference>
<dbReference type="SUPFAM" id="SSF53335">
    <property type="entry name" value="S-adenosyl-L-methionine-dependent methyltransferases"/>
    <property type="match status" value="1"/>
</dbReference>
<dbReference type="GO" id="GO:0008649">
    <property type="term" value="F:rRNA methyltransferase activity"/>
    <property type="evidence" value="ECO:0007669"/>
    <property type="project" value="InterPro"/>
</dbReference>
<dbReference type="PANTHER" id="PTHR22807:SF61">
    <property type="entry name" value="NOL1_NOP2_SUN FAMILY PROTEIN _ ANTITERMINATION NUSB DOMAIN-CONTAINING PROTEIN"/>
    <property type="match status" value="1"/>
</dbReference>
<dbReference type="Pfam" id="PF22458">
    <property type="entry name" value="RsmF-B_ferredox"/>
    <property type="match status" value="1"/>
</dbReference>
<dbReference type="Gene3D" id="1.10.287.730">
    <property type="entry name" value="Helix hairpin bin"/>
    <property type="match status" value="1"/>
</dbReference>
<evidence type="ECO:0000256" key="4">
    <source>
        <dbReference type="ARBA" id="ARBA00012140"/>
    </source>
</evidence>
<dbReference type="InterPro" id="IPR054728">
    <property type="entry name" value="RsmB-like_ferredoxin"/>
</dbReference>
<evidence type="ECO:0000256" key="12">
    <source>
        <dbReference type="ARBA" id="ARBA00031088"/>
    </source>
</evidence>
<keyword evidence="5" id="KW-0963">Cytoplasm</keyword>
<dbReference type="GO" id="GO:0003723">
    <property type="term" value="F:RNA binding"/>
    <property type="evidence" value="ECO:0007669"/>
    <property type="project" value="UniProtKB-UniRule"/>
</dbReference>
<keyword evidence="7 14" id="KW-0489">Methyltransferase</keyword>
<feature type="domain" description="SAM-dependent MTase RsmB/NOP-type" evidence="15">
    <location>
        <begin position="162"/>
        <end position="423"/>
    </location>
</feature>
<feature type="binding site" evidence="14">
    <location>
        <position position="272"/>
    </location>
    <ligand>
        <name>S-adenosyl-L-methionine</name>
        <dbReference type="ChEBI" id="CHEBI:59789"/>
    </ligand>
</feature>
<evidence type="ECO:0000256" key="6">
    <source>
        <dbReference type="ARBA" id="ARBA00022552"/>
    </source>
</evidence>
<evidence type="ECO:0000313" key="17">
    <source>
        <dbReference type="Proteomes" id="UP000543030"/>
    </source>
</evidence>
<name>A0A840RLA5_9NEIS</name>
<comment type="subcellular location">
    <subcellularLocation>
        <location evidence="2">Cytoplasm</location>
    </subcellularLocation>
</comment>
<gene>
    <name evidence="16" type="ORF">HNQ50_004062</name>
</gene>
<dbReference type="InterPro" id="IPR004573">
    <property type="entry name" value="rRNA_ssu_MeTfrase_B"/>
</dbReference>
<keyword evidence="10 14" id="KW-0694">RNA-binding</keyword>
<dbReference type="InterPro" id="IPR049560">
    <property type="entry name" value="MeTrfase_RsmB-F_NOP2_cat"/>
</dbReference>
<feature type="binding site" evidence="14">
    <location>
        <begin position="250"/>
        <end position="256"/>
    </location>
    <ligand>
        <name>S-adenosyl-L-methionine</name>
        <dbReference type="ChEBI" id="CHEBI:59789"/>
    </ligand>
</feature>
<dbReference type="PROSITE" id="PS51686">
    <property type="entry name" value="SAM_MT_RSMB_NOP"/>
    <property type="match status" value="1"/>
</dbReference>
<evidence type="ECO:0000259" key="15">
    <source>
        <dbReference type="PROSITE" id="PS51686"/>
    </source>
</evidence>
<dbReference type="InterPro" id="IPR006027">
    <property type="entry name" value="NusB_RsmB_TIM44"/>
</dbReference>
<evidence type="ECO:0000256" key="11">
    <source>
        <dbReference type="ARBA" id="ARBA00030399"/>
    </source>
</evidence>
<dbReference type="Pfam" id="PF01189">
    <property type="entry name" value="Methyltr_RsmB-F"/>
    <property type="match status" value="1"/>
</dbReference>
<dbReference type="Pfam" id="PF01029">
    <property type="entry name" value="NusB"/>
    <property type="match status" value="1"/>
</dbReference>
<dbReference type="InterPro" id="IPR035926">
    <property type="entry name" value="NusB-like_sf"/>
</dbReference>
<dbReference type="Gene3D" id="3.40.50.150">
    <property type="entry name" value="Vaccinia Virus protein VP39"/>
    <property type="match status" value="1"/>
</dbReference>
<dbReference type="NCBIfam" id="NF008149">
    <property type="entry name" value="PRK10901.1"/>
    <property type="match status" value="1"/>
</dbReference>
<dbReference type="InterPro" id="IPR001678">
    <property type="entry name" value="MeTrfase_RsmB-F_NOP2_dom"/>
</dbReference>
<comment type="similarity">
    <text evidence="3 14">Belongs to the class I-like SAM-binding methyltransferase superfamily. RsmB/NOP family.</text>
</comment>
<dbReference type="PRINTS" id="PR02008">
    <property type="entry name" value="RCMTFAMILY"/>
</dbReference>
<keyword evidence="8 14" id="KW-0808">Transferase</keyword>
<dbReference type="GO" id="GO:0005737">
    <property type="term" value="C:cytoplasm"/>
    <property type="evidence" value="ECO:0007669"/>
    <property type="project" value="UniProtKB-SubCell"/>
</dbReference>
<comment type="catalytic activity">
    <reaction evidence="13">
        <text>cytidine(967) in 16S rRNA + S-adenosyl-L-methionine = 5-methylcytidine(967) in 16S rRNA + S-adenosyl-L-homocysteine + H(+)</text>
        <dbReference type="Rhea" id="RHEA:42748"/>
        <dbReference type="Rhea" id="RHEA-COMP:10219"/>
        <dbReference type="Rhea" id="RHEA-COMP:10220"/>
        <dbReference type="ChEBI" id="CHEBI:15378"/>
        <dbReference type="ChEBI" id="CHEBI:57856"/>
        <dbReference type="ChEBI" id="CHEBI:59789"/>
        <dbReference type="ChEBI" id="CHEBI:74483"/>
        <dbReference type="ChEBI" id="CHEBI:82748"/>
        <dbReference type="EC" id="2.1.1.176"/>
    </reaction>
</comment>
<dbReference type="InterPro" id="IPR018314">
    <property type="entry name" value="RsmB/NOL1/NOP2-like_CS"/>
</dbReference>
<evidence type="ECO:0000256" key="14">
    <source>
        <dbReference type="PROSITE-ProRule" id="PRU01023"/>
    </source>
</evidence>
<proteinExistence type="inferred from homology"/>
<dbReference type="AlphaFoldDB" id="A0A840RLA5"/>
<dbReference type="EC" id="2.1.1.176" evidence="4"/>
<dbReference type="PROSITE" id="PS01153">
    <property type="entry name" value="NOL1_NOP2_SUN"/>
    <property type="match status" value="1"/>
</dbReference>
<keyword evidence="6" id="KW-0698">rRNA processing</keyword>
<feature type="binding site" evidence="14">
    <location>
        <position position="298"/>
    </location>
    <ligand>
        <name>S-adenosyl-L-methionine</name>
        <dbReference type="ChEBI" id="CHEBI:59789"/>
    </ligand>
</feature>
<evidence type="ECO:0000256" key="8">
    <source>
        <dbReference type="ARBA" id="ARBA00022679"/>
    </source>
</evidence>
<feature type="active site" description="Nucleophile" evidence="14">
    <location>
        <position position="370"/>
    </location>
</feature>
<keyword evidence="9 14" id="KW-0949">S-adenosyl-L-methionine</keyword>
<reference evidence="16 17" key="1">
    <citation type="submission" date="2020-08" db="EMBL/GenBank/DDBJ databases">
        <title>Genomic Encyclopedia of Type Strains, Phase IV (KMG-IV): sequencing the most valuable type-strain genomes for metagenomic binning, comparative biology and taxonomic classification.</title>
        <authorList>
            <person name="Goeker M."/>
        </authorList>
    </citation>
    <scope>NUCLEOTIDE SEQUENCE [LARGE SCALE GENOMIC DNA]</scope>
    <source>
        <strain evidence="16 17">DSM 18233</strain>
    </source>
</reference>
<accession>A0A840RLA5</accession>
<comment type="function">
    <text evidence="1">Specifically methylates the cytosine at position 967 (m5C967) of 16S rRNA.</text>
</comment>
<dbReference type="NCBIfam" id="TIGR00563">
    <property type="entry name" value="rsmB"/>
    <property type="match status" value="1"/>
</dbReference>
<protein>
    <recommendedName>
        <fullName evidence="4">16S rRNA (cytosine(967)-C(5))-methyltransferase</fullName>
        <ecNumber evidence="4">2.1.1.176</ecNumber>
    </recommendedName>
    <alternativeName>
        <fullName evidence="11">16S rRNA m5C967 methyltransferase</fullName>
    </alternativeName>
    <alternativeName>
        <fullName evidence="12">rRNA (cytosine-C(5)-)-methyltransferase RsmB</fullName>
    </alternativeName>
</protein>
<organism evidence="16 17">
    <name type="scientific">Silvimonas terrae</name>
    <dbReference type="NCBI Taxonomy" id="300266"/>
    <lineage>
        <taxon>Bacteria</taxon>
        <taxon>Pseudomonadati</taxon>
        <taxon>Pseudomonadota</taxon>
        <taxon>Betaproteobacteria</taxon>
        <taxon>Neisseriales</taxon>
        <taxon>Chitinibacteraceae</taxon>
        <taxon>Silvimonas</taxon>
    </lineage>
</organism>
<evidence type="ECO:0000256" key="1">
    <source>
        <dbReference type="ARBA" id="ARBA00002724"/>
    </source>
</evidence>
<evidence type="ECO:0000256" key="13">
    <source>
        <dbReference type="ARBA" id="ARBA00047283"/>
    </source>
</evidence>
<dbReference type="EMBL" id="JACHHN010000010">
    <property type="protein sequence ID" value="MBB5193308.1"/>
    <property type="molecule type" value="Genomic_DNA"/>
</dbReference>
<dbReference type="GO" id="GO:0006355">
    <property type="term" value="P:regulation of DNA-templated transcription"/>
    <property type="evidence" value="ECO:0007669"/>
    <property type="project" value="InterPro"/>
</dbReference>
<evidence type="ECO:0000256" key="3">
    <source>
        <dbReference type="ARBA" id="ARBA00007494"/>
    </source>
</evidence>
<dbReference type="InterPro" id="IPR023267">
    <property type="entry name" value="RCMT"/>
</dbReference>
<dbReference type="Gene3D" id="1.10.940.10">
    <property type="entry name" value="NusB-like"/>
    <property type="match status" value="1"/>
</dbReference>
<evidence type="ECO:0000313" key="16">
    <source>
        <dbReference type="EMBL" id="MBB5193308.1"/>
    </source>
</evidence>
<evidence type="ECO:0000256" key="10">
    <source>
        <dbReference type="ARBA" id="ARBA00022884"/>
    </source>
</evidence>
<comment type="caution">
    <text evidence="16">The sequence shown here is derived from an EMBL/GenBank/DDBJ whole genome shotgun (WGS) entry which is preliminary data.</text>
</comment>
<evidence type="ECO:0000256" key="2">
    <source>
        <dbReference type="ARBA" id="ARBA00004496"/>
    </source>
</evidence>
<dbReference type="SUPFAM" id="SSF48013">
    <property type="entry name" value="NusB-like"/>
    <property type="match status" value="1"/>
</dbReference>
<sequence length="425" mass="46741">MFATQKLASQALDAVMAGQTLTDALTRVWRDEPDLRPQQRGAIQDLSYGSLRHLGLLDSTLKQLLNKPLHESALRSLLLVCLYQLQFTRAAPYSVVDHAVKVASHTGTGMGKGLVNAVLRNFLRRRDELLSEARSTPYGKWSHQPWWIDAMKKAYPREWESILAANNTHPPLTLRVNRRRHTLDAAMAALQEAGIEARALDDTAIQLRHPVGVDRIPGFYDGLLSVQDWGAQQAARLLDVADGMRVLDACAAPGGKTGHLLELATLDLTAVDADTQRLSRVDDNLKRLGLTATLKTGDASQPATWWDGKPFDRILADVPCSAAGVARRHPDIKWLRRAGDIVQFAQQQAAMLDALWGLVAPGGKLLYATCSIFPAENAEQAMAFAARTPDAQRLPVTLEAASEGQLLPNPEHDGFYYALFQKQAQ</sequence>
<dbReference type="CDD" id="cd02440">
    <property type="entry name" value="AdoMet_MTases"/>
    <property type="match status" value="1"/>
</dbReference>
<evidence type="ECO:0000256" key="9">
    <source>
        <dbReference type="ARBA" id="ARBA00022691"/>
    </source>
</evidence>